<evidence type="ECO:0000313" key="7">
    <source>
        <dbReference type="WBParaSite" id="nRc.2.0.1.t11613-RA"/>
    </source>
</evidence>
<feature type="compositionally biased region" description="Low complexity" evidence="4">
    <location>
        <begin position="1143"/>
        <end position="1157"/>
    </location>
</feature>
<dbReference type="InterPro" id="IPR001666">
    <property type="entry name" value="PI_transfer"/>
</dbReference>
<evidence type="ECO:0000256" key="1">
    <source>
        <dbReference type="ARBA" id="ARBA00010316"/>
    </source>
</evidence>
<dbReference type="Pfam" id="PF02862">
    <property type="entry name" value="DDHD"/>
    <property type="match status" value="1"/>
</dbReference>
<protein>
    <submittedName>
        <fullName evidence="7">DDHD domain-containing protein</fullName>
    </submittedName>
</protein>
<dbReference type="PRINTS" id="PR00391">
    <property type="entry name" value="PITRANSFER"/>
</dbReference>
<comment type="similarity">
    <text evidence="1">Belongs to the PtdIns transfer protein family. PI transfer class IIA subfamily.</text>
</comment>
<keyword evidence="2" id="KW-0597">Phosphoprotein</keyword>
<dbReference type="Gene3D" id="3.30.530.20">
    <property type="match status" value="1"/>
</dbReference>
<evidence type="ECO:0000313" key="6">
    <source>
        <dbReference type="Proteomes" id="UP000887565"/>
    </source>
</evidence>
<dbReference type="Pfam" id="PF24694">
    <property type="entry name" value="LNS2_PITM1-3"/>
    <property type="match status" value="1"/>
</dbReference>
<dbReference type="SMART" id="SM00775">
    <property type="entry name" value="LNS2"/>
    <property type="match status" value="1"/>
</dbReference>
<evidence type="ECO:0000256" key="4">
    <source>
        <dbReference type="SAM" id="MobiDB-lite"/>
    </source>
</evidence>
<dbReference type="CDD" id="cd08889">
    <property type="entry name" value="SRPBCC_PITPNM1-2_like"/>
    <property type="match status" value="1"/>
</dbReference>
<accession>A0A915ICV0</accession>
<dbReference type="GO" id="GO:0005737">
    <property type="term" value="C:cytoplasm"/>
    <property type="evidence" value="ECO:0007669"/>
    <property type="project" value="TreeGrafter"/>
</dbReference>
<dbReference type="GO" id="GO:0031210">
    <property type="term" value="F:phosphatidylcholine binding"/>
    <property type="evidence" value="ECO:0007669"/>
    <property type="project" value="TreeGrafter"/>
</dbReference>
<feature type="domain" description="DDHD" evidence="5">
    <location>
        <begin position="640"/>
        <end position="816"/>
    </location>
</feature>
<proteinExistence type="inferred from homology"/>
<dbReference type="GO" id="GO:0046872">
    <property type="term" value="F:metal ion binding"/>
    <property type="evidence" value="ECO:0007669"/>
    <property type="project" value="InterPro"/>
</dbReference>
<dbReference type="Proteomes" id="UP000887565">
    <property type="component" value="Unplaced"/>
</dbReference>
<dbReference type="PROSITE" id="PS51043">
    <property type="entry name" value="DDHD"/>
    <property type="match status" value="1"/>
</dbReference>
<evidence type="ECO:0000259" key="5">
    <source>
        <dbReference type="PROSITE" id="PS51043"/>
    </source>
</evidence>
<dbReference type="FunFam" id="3.30.530.20:FF:000001">
    <property type="entry name" value="Phosphatidylinositol transfer protein membrane associated 2"/>
    <property type="match status" value="1"/>
</dbReference>
<feature type="compositionally biased region" description="Polar residues" evidence="4">
    <location>
        <begin position="1119"/>
        <end position="1130"/>
    </location>
</feature>
<dbReference type="SMART" id="SM01127">
    <property type="entry name" value="DDHD"/>
    <property type="match status" value="1"/>
</dbReference>
<evidence type="ECO:0000256" key="2">
    <source>
        <dbReference type="ARBA" id="ARBA00022553"/>
    </source>
</evidence>
<dbReference type="SUPFAM" id="SSF55961">
    <property type="entry name" value="Bet v1-like"/>
    <property type="match status" value="1"/>
</dbReference>
<keyword evidence="3" id="KW-0106">Calcium</keyword>
<dbReference type="InterPro" id="IPR055261">
    <property type="entry name" value="PI_transfer_N"/>
</dbReference>
<dbReference type="GO" id="GO:0008526">
    <property type="term" value="F:phosphatidylinositol transfer activity"/>
    <property type="evidence" value="ECO:0007669"/>
    <property type="project" value="TreeGrafter"/>
</dbReference>
<reference evidence="7" key="1">
    <citation type="submission" date="2022-11" db="UniProtKB">
        <authorList>
            <consortium name="WormBaseParasite"/>
        </authorList>
    </citation>
    <scope>IDENTIFICATION</scope>
</reference>
<dbReference type="PANTHER" id="PTHR10658">
    <property type="entry name" value="PHOSPHATIDYLINOSITOL TRANSFER PROTEIN"/>
    <property type="match status" value="1"/>
</dbReference>
<keyword evidence="6" id="KW-1185">Reference proteome</keyword>
<dbReference type="Pfam" id="PF02121">
    <property type="entry name" value="IP_trans"/>
    <property type="match status" value="1"/>
</dbReference>
<evidence type="ECO:0000256" key="3">
    <source>
        <dbReference type="ARBA" id="ARBA00022837"/>
    </source>
</evidence>
<organism evidence="6 7">
    <name type="scientific">Romanomermis culicivorax</name>
    <name type="common">Nematode worm</name>
    <dbReference type="NCBI Taxonomy" id="13658"/>
    <lineage>
        <taxon>Eukaryota</taxon>
        <taxon>Metazoa</taxon>
        <taxon>Ecdysozoa</taxon>
        <taxon>Nematoda</taxon>
        <taxon>Enoplea</taxon>
        <taxon>Dorylaimia</taxon>
        <taxon>Mermithida</taxon>
        <taxon>Mermithoidea</taxon>
        <taxon>Mermithidae</taxon>
        <taxon>Romanomermis</taxon>
    </lineage>
</organism>
<feature type="region of interest" description="Disordered" evidence="4">
    <location>
        <begin position="1019"/>
        <end position="1040"/>
    </location>
</feature>
<dbReference type="InterPro" id="IPR023393">
    <property type="entry name" value="START-like_dom_sf"/>
</dbReference>
<dbReference type="Pfam" id="PF24695">
    <property type="entry name" value="PITM1-3"/>
    <property type="match status" value="1"/>
</dbReference>
<sequence length="1279" mass="144022">MLVKEYRILLPLTVDEYRIAQLYMIQKKSSVESTGTDSGVEILVNEPYTDGPGGSGQYTYKVYHVGSHLPSWFRSILPKSALRVEEEAWNAYPYTKTRYTCPFVERFLLEVETVYHNDAGDQDNVFGLKDAELKDRIVDIIDIVNDQLPDHDYSADEDPSLYHSLKTGRGPLTADWVDDCKKSKEKAVMCAYKVCRVEFRYWGMQSKIEKFIHDIALRKTMLRAHRQAWAWQDEWFGLTIDDIRVLEKKAQEMLSKKMGRMENEDSDKENAQNDNNLPTINRVCAVEQQENDRNIVKMSSSQKSIKTLTSLDCSKTIDHLSAIRSDSLSDDEFFDAPEIILDRELAEQSESNLTRCSSMDLVNSEEKDSDQEPYSPSILAAESPPSTPSETKVAVLFFIFHGGPLLDASNKDDFDWSNADQYKNLDFTNFKLCLQKDKFDEDTTICCPQMPLPLIPILAFHSSHYKQALSQIIDKVNQMYKDFLLSGEGYKFNGEVCFVGDCTGGMFAYDCLTGRKHCAVSRNISAASNRSDITSISMTIKENEVFDFNVSGHSPSTCDLSETIVDTLVNTPTSFTTVAAYSPTQASINQIVNQTSSCKDYGICQSKESSLSPTNTFNSGLRSSNRLSSCNCSNKDCAKFPFYVSQLFLLGTPVGTVLTYRKLVEHFNINLLKPSCGQIFNLFYRLDPCSSRVEPLLQANFSQTPPINVPRYQQFPLGDGKKTRIDDWLKKFCLLTPPKSRELTPEASNLENESTSSSDTLETVKKDWWGDKRLDYALHCPEGLGTFPVVALPGIIHSSFWESHDVVAFLIRQSAYYPSDGGDSSSNSDYNNRRKLTLFTPSKPTEKWIKRTTSFKIRNSTANHRGNDVIVLEGLPQVLHARFVYGMLDVASLSGEKISVYIMENSENSEWVYYGESLSDNMIMAVIPKNTECVVFSIDGSFTASVSVSGRDPRVRPGAIDVVRHWQAAYGSTKDVHMYKEVGVDAGRIFVVGRASKKWQQQARVLLDGYTVHLMNLTSPTKTSDDADGDDLRRPANGKGRSILTKSHFFANLPNYYSCSTKKWPSSPSSSSNGVLKHQKMKRLTSDYSDFTFFDHHQDDDDGESPRGCSSARNLKITPASSGVQRTRSFTPRRPTEKRNVLSSSTAASSDVSKRSSLCCETTQKPPADDQDRKISSRHLSPFKFWSQSSSSKHKLIYTCLFDGTERNGMQSTERNRMKKKHPFGLRLPSVVFSKIAVILSCLPTESRFSASMFQALDDPFRSVAKGKYKQALCLKIPE</sequence>
<dbReference type="PANTHER" id="PTHR10658:SF81">
    <property type="entry name" value="PROTEIN RETINAL DEGENERATION B"/>
    <property type="match status" value="1"/>
</dbReference>
<dbReference type="AlphaFoldDB" id="A0A915ICV0"/>
<dbReference type="WBParaSite" id="nRc.2.0.1.t11613-RA">
    <property type="protein sequence ID" value="nRc.2.0.1.t11613-RA"/>
    <property type="gene ID" value="nRc.2.0.1.g11613"/>
</dbReference>
<dbReference type="OMA" id="EKVDIHM"/>
<dbReference type="InterPro" id="IPR004177">
    <property type="entry name" value="DDHD_dom"/>
</dbReference>
<dbReference type="GO" id="GO:0008525">
    <property type="term" value="F:phosphatidylcholine transporter activity"/>
    <property type="evidence" value="ECO:0007669"/>
    <property type="project" value="TreeGrafter"/>
</dbReference>
<name>A0A915ICV0_ROMCU</name>
<feature type="region of interest" description="Disordered" evidence="4">
    <location>
        <begin position="1099"/>
        <end position="1174"/>
    </location>
</feature>
<dbReference type="GO" id="GO:0035091">
    <property type="term" value="F:phosphatidylinositol binding"/>
    <property type="evidence" value="ECO:0007669"/>
    <property type="project" value="TreeGrafter"/>
</dbReference>
<dbReference type="InterPro" id="IPR031315">
    <property type="entry name" value="LNS2/PITP"/>
</dbReference>
<feature type="region of interest" description="Disordered" evidence="4">
    <location>
        <begin position="356"/>
        <end position="386"/>
    </location>
</feature>